<dbReference type="Gene3D" id="3.30.420.40">
    <property type="match status" value="2"/>
</dbReference>
<comment type="function">
    <text evidence="5 6">Cell division protein that is involved in the assembly of the Z ring. May serve as a membrane anchor for the Z ring.</text>
</comment>
<dbReference type="GO" id="GO:0032153">
    <property type="term" value="C:cell division site"/>
    <property type="evidence" value="ECO:0007669"/>
    <property type="project" value="UniProtKB-UniRule"/>
</dbReference>
<dbReference type="CDD" id="cd24048">
    <property type="entry name" value="ASKHA_NBD_FtsA"/>
    <property type="match status" value="1"/>
</dbReference>
<dbReference type="SMART" id="SM00842">
    <property type="entry name" value="FtsA"/>
    <property type="match status" value="1"/>
</dbReference>
<organism evidence="8 9">
    <name type="scientific">Magnetospirillum molischianum DSM 120</name>
    <dbReference type="NCBI Taxonomy" id="1150626"/>
    <lineage>
        <taxon>Bacteria</taxon>
        <taxon>Pseudomonadati</taxon>
        <taxon>Pseudomonadota</taxon>
        <taxon>Alphaproteobacteria</taxon>
        <taxon>Rhodospirillales</taxon>
        <taxon>Rhodospirillaceae</taxon>
        <taxon>Magnetospirillum</taxon>
    </lineage>
</organism>
<dbReference type="AlphaFoldDB" id="H8FMQ0"/>
<dbReference type="HAMAP" id="MF_02033">
    <property type="entry name" value="FtsA"/>
    <property type="match status" value="1"/>
</dbReference>
<dbReference type="Pfam" id="PF14450">
    <property type="entry name" value="FtsA"/>
    <property type="match status" value="1"/>
</dbReference>
<reference evidence="8 9" key="1">
    <citation type="journal article" date="2012" name="J. Bacteriol.">
        <title>Draft Genome Sequence of the Purple Photosynthetic Bacterium Phaeospirillum molischianum DSM120, a Particularly Versatile Bacterium.</title>
        <authorList>
            <person name="Duquesne K."/>
            <person name="Prima V."/>
            <person name="Ji B."/>
            <person name="Rouy Z."/>
            <person name="Medigue C."/>
            <person name="Talla E."/>
            <person name="Sturgis J.N."/>
        </authorList>
    </citation>
    <scope>NUCLEOTIDE SEQUENCE [LARGE SCALE GENOMIC DNA]</scope>
    <source>
        <strain evidence="9">DSM120</strain>
    </source>
</reference>
<name>H8FMQ0_MAGML</name>
<dbReference type="PANTHER" id="PTHR32432">
    <property type="entry name" value="CELL DIVISION PROTEIN FTSA-RELATED"/>
    <property type="match status" value="1"/>
</dbReference>
<evidence type="ECO:0000256" key="1">
    <source>
        <dbReference type="ARBA" id="ARBA00022475"/>
    </source>
</evidence>
<dbReference type="InterPro" id="IPR050696">
    <property type="entry name" value="FtsA/MreB"/>
</dbReference>
<dbReference type="NCBIfam" id="TIGR01174">
    <property type="entry name" value="ftsA"/>
    <property type="match status" value="1"/>
</dbReference>
<accession>H8FMQ0</accession>
<dbReference type="GO" id="GO:0043093">
    <property type="term" value="P:FtsZ-dependent cytokinesis"/>
    <property type="evidence" value="ECO:0007669"/>
    <property type="project" value="UniProtKB-UniRule"/>
</dbReference>
<evidence type="ECO:0000256" key="4">
    <source>
        <dbReference type="ARBA" id="ARBA00023306"/>
    </source>
</evidence>
<evidence type="ECO:0000256" key="6">
    <source>
        <dbReference type="PIRNR" id="PIRNR003101"/>
    </source>
</evidence>
<dbReference type="STRING" id="1150626.PHAMO_10063"/>
<keyword evidence="2 5" id="KW-0132">Cell division</keyword>
<evidence type="ECO:0000256" key="3">
    <source>
        <dbReference type="ARBA" id="ARBA00023136"/>
    </source>
</evidence>
<keyword evidence="9" id="KW-1185">Reference proteome</keyword>
<evidence type="ECO:0000256" key="5">
    <source>
        <dbReference type="HAMAP-Rule" id="MF_02033"/>
    </source>
</evidence>
<comment type="subcellular location">
    <subcellularLocation>
        <location evidence="5">Cell membrane</location>
        <topology evidence="5">Peripheral membrane protein</topology>
        <orientation evidence="5">Cytoplasmic side</orientation>
    </subcellularLocation>
    <text evidence="5">Localizes to the Z ring in an FtsZ-dependent manner. Targeted to the membrane through a conserved C-terminal amphipathic helix.</text>
</comment>
<dbReference type="InterPro" id="IPR003494">
    <property type="entry name" value="SHS2_FtsA"/>
</dbReference>
<protein>
    <recommendedName>
        <fullName evidence="5 6">Cell division protein FtsA</fullName>
    </recommendedName>
</protein>
<keyword evidence="4 5" id="KW-0131">Cell cycle</keyword>
<comment type="similarity">
    <text evidence="5 6">Belongs to the FtsA/MreB family.</text>
</comment>
<sequence>MRNVRRRLRLPNLPRSAWERRIDVAVRNGLIAALDVGTTKVCCFIARVQDDGTPRIVGIGHQLARGMRNGAVIDMEELETSIRASVDAAEEMAGERVRAVVVNISGGLPGSANVKVEVAMNGHPVNEADIRRMLDHGRAHHESPDRELIHAIPVDYTIDGNEGIKDPRGMFGDRLGVAIHVISAAIGPVRNLTTVVNRCHLDIEARVVSPYAAGLACLVDDEKDLGVTCIDMGGGTTSIAVFLAGQLIHTDVIPIGGAHVTSDIARGLSTPVVQAERMKTLYGSAIPTPSDDREILKVPLVGEDEDGASNQVPRSMLIQVIQPRLEETFELVRTRLEQGGFDKMAGRRVVLTGGASQMQGARDLAGLVLDKQVRLGRPVGLQGLPEATGGPAFSGCAGLIRYALVHVPTPSRGRRAAISVGGGDGSAWGRLGGWLKRNF</sequence>
<dbReference type="eggNOG" id="COG0849">
    <property type="taxonomic scope" value="Bacteria"/>
</dbReference>
<dbReference type="EMBL" id="CAHP01000001">
    <property type="protein sequence ID" value="CCG39638.1"/>
    <property type="molecule type" value="Genomic_DNA"/>
</dbReference>
<evidence type="ECO:0000256" key="2">
    <source>
        <dbReference type="ARBA" id="ARBA00022618"/>
    </source>
</evidence>
<gene>
    <name evidence="5 8" type="primary">ftsA</name>
    <name evidence="8" type="ORF">PHAMO_10063</name>
</gene>
<evidence type="ECO:0000313" key="8">
    <source>
        <dbReference type="EMBL" id="CCG39638.1"/>
    </source>
</evidence>
<keyword evidence="1 5" id="KW-1003">Cell membrane</keyword>
<dbReference type="Proteomes" id="UP000004169">
    <property type="component" value="Unassembled WGS sequence"/>
</dbReference>
<evidence type="ECO:0000313" key="9">
    <source>
        <dbReference type="Proteomes" id="UP000004169"/>
    </source>
</evidence>
<keyword evidence="3 5" id="KW-0472">Membrane</keyword>
<dbReference type="InterPro" id="IPR043129">
    <property type="entry name" value="ATPase_NBD"/>
</dbReference>
<evidence type="ECO:0000259" key="7">
    <source>
        <dbReference type="SMART" id="SM00842"/>
    </source>
</evidence>
<comment type="caution">
    <text evidence="8">The sequence shown here is derived from an EMBL/GenBank/DDBJ whole genome shotgun (WGS) entry which is preliminary data.</text>
</comment>
<dbReference type="InterPro" id="IPR020823">
    <property type="entry name" value="Cell_div_FtsA"/>
</dbReference>
<proteinExistence type="inferred from homology"/>
<dbReference type="SUPFAM" id="SSF53067">
    <property type="entry name" value="Actin-like ATPase domain"/>
    <property type="match status" value="2"/>
</dbReference>
<dbReference type="GO" id="GO:0009898">
    <property type="term" value="C:cytoplasmic side of plasma membrane"/>
    <property type="evidence" value="ECO:0007669"/>
    <property type="project" value="UniProtKB-UniRule"/>
</dbReference>
<feature type="domain" description="SHS2" evidence="7">
    <location>
        <begin position="31"/>
        <end position="217"/>
    </location>
</feature>
<dbReference type="PANTHER" id="PTHR32432:SF4">
    <property type="entry name" value="CELL DIVISION PROTEIN FTSA"/>
    <property type="match status" value="1"/>
</dbReference>
<dbReference type="PIRSF" id="PIRSF003101">
    <property type="entry name" value="FtsA"/>
    <property type="match status" value="1"/>
</dbReference>
<dbReference type="Pfam" id="PF02491">
    <property type="entry name" value="SHS2_FTSA"/>
    <property type="match status" value="1"/>
</dbReference>
<comment type="subunit">
    <text evidence="5">Self-interacts. Interacts with FtsZ.</text>
</comment>